<gene>
    <name evidence="5" type="ORF">CCE02nite_06510</name>
</gene>
<dbReference type="GO" id="GO:0005886">
    <property type="term" value="C:plasma membrane"/>
    <property type="evidence" value="ECO:0007669"/>
    <property type="project" value="TreeGrafter"/>
</dbReference>
<feature type="domain" description="Prepilin type IV endopeptidase peptidase" evidence="4">
    <location>
        <begin position="69"/>
        <end position="179"/>
    </location>
</feature>
<dbReference type="Proteomes" id="UP000316659">
    <property type="component" value="Unassembled WGS sequence"/>
</dbReference>
<sequence>MLRVMEQGDETAVPVCPTAAVRAPLRWPERVRAVQDTAGRTGFTLAAIAAAGAAWWGGRSWATPAFVLVAAAGTLVAVVDVRTHRLPDAVVLPTWAATVTLLGTVALATGDLKQLALTLTGSALAFGAYATLRLAYPPGLGFGDVKLAGLLGAPLAWLGWAELGLGLMLPFVLGGAWAVGLLLMGRARRDTAVPFGPFMVLGAVLACIDVTQIAW</sequence>
<feature type="transmembrane region" description="Helical" evidence="3">
    <location>
        <begin position="90"/>
        <end position="109"/>
    </location>
</feature>
<dbReference type="GO" id="GO:0006465">
    <property type="term" value="P:signal peptide processing"/>
    <property type="evidence" value="ECO:0007669"/>
    <property type="project" value="TreeGrafter"/>
</dbReference>
<comment type="caution">
    <text evidence="5">The sequence shown here is derived from an EMBL/GenBank/DDBJ whole genome shotgun (WGS) entry which is preliminary data.</text>
</comment>
<feature type="transmembrane region" description="Helical" evidence="3">
    <location>
        <begin position="163"/>
        <end position="183"/>
    </location>
</feature>
<dbReference type="InterPro" id="IPR050882">
    <property type="entry name" value="Prepilin_peptidase/N-MTase"/>
</dbReference>
<comment type="similarity">
    <text evidence="1 2">Belongs to the peptidase A24 family.</text>
</comment>
<feature type="transmembrane region" description="Helical" evidence="3">
    <location>
        <begin position="61"/>
        <end position="78"/>
    </location>
</feature>
<dbReference type="InterPro" id="IPR014032">
    <property type="entry name" value="Peptidase_A24A_bac"/>
</dbReference>
<dbReference type="AlphaFoldDB" id="A0A4Y4DTF9"/>
<accession>A0A4Y4DTF9</accession>
<dbReference type="Pfam" id="PF01478">
    <property type="entry name" value="Peptidase_A24"/>
    <property type="match status" value="1"/>
</dbReference>
<evidence type="ECO:0000313" key="5">
    <source>
        <dbReference type="EMBL" id="GED08652.1"/>
    </source>
</evidence>
<keyword evidence="3" id="KW-0812">Transmembrane</keyword>
<protein>
    <recommendedName>
        <fullName evidence="4">Prepilin type IV endopeptidase peptidase domain-containing protein</fullName>
    </recommendedName>
</protein>
<feature type="transmembrane region" description="Helical" evidence="3">
    <location>
        <begin position="115"/>
        <end position="132"/>
    </location>
</feature>
<organism evidence="5 6">
    <name type="scientific">Cellulosimicrobium cellulans</name>
    <name type="common">Arthrobacter luteus</name>
    <dbReference type="NCBI Taxonomy" id="1710"/>
    <lineage>
        <taxon>Bacteria</taxon>
        <taxon>Bacillati</taxon>
        <taxon>Actinomycetota</taxon>
        <taxon>Actinomycetes</taxon>
        <taxon>Micrococcales</taxon>
        <taxon>Promicromonosporaceae</taxon>
        <taxon>Cellulosimicrobium</taxon>
    </lineage>
</organism>
<dbReference type="PANTHER" id="PTHR30487">
    <property type="entry name" value="TYPE 4 PREPILIN-LIKE PROTEINS LEADER PEPTIDE-PROCESSING ENZYME"/>
    <property type="match status" value="1"/>
</dbReference>
<evidence type="ECO:0000256" key="3">
    <source>
        <dbReference type="SAM" id="Phobius"/>
    </source>
</evidence>
<feature type="transmembrane region" description="Helical" evidence="3">
    <location>
        <begin position="195"/>
        <end position="214"/>
    </location>
</feature>
<keyword evidence="3" id="KW-1133">Transmembrane helix</keyword>
<dbReference type="EMBL" id="BJNZ01000003">
    <property type="protein sequence ID" value="GED08652.1"/>
    <property type="molecule type" value="Genomic_DNA"/>
</dbReference>
<dbReference type="PANTHER" id="PTHR30487:SF0">
    <property type="entry name" value="PREPILIN LEADER PEPTIDASE_N-METHYLTRANSFERASE-RELATED"/>
    <property type="match status" value="1"/>
</dbReference>
<dbReference type="PRINTS" id="PR00864">
    <property type="entry name" value="PREPILNPTASE"/>
</dbReference>
<dbReference type="InterPro" id="IPR000045">
    <property type="entry name" value="Prepilin_IV_endopep_pep"/>
</dbReference>
<reference evidence="5 6" key="1">
    <citation type="submission" date="2019-06" db="EMBL/GenBank/DDBJ databases">
        <title>Whole genome shotgun sequence of Cellulosimicrobium cellulans NBRC 15516.</title>
        <authorList>
            <person name="Hosoyama A."/>
            <person name="Uohara A."/>
            <person name="Ohji S."/>
            <person name="Ichikawa N."/>
        </authorList>
    </citation>
    <scope>NUCLEOTIDE SEQUENCE [LARGE SCALE GENOMIC DNA]</scope>
    <source>
        <strain evidence="5 6">NBRC 15516</strain>
    </source>
</reference>
<dbReference type="Gene3D" id="1.20.120.1220">
    <property type="match status" value="1"/>
</dbReference>
<keyword evidence="3" id="KW-0472">Membrane</keyword>
<name>A0A4Y4DTF9_CELCE</name>
<dbReference type="GO" id="GO:0004190">
    <property type="term" value="F:aspartic-type endopeptidase activity"/>
    <property type="evidence" value="ECO:0007669"/>
    <property type="project" value="InterPro"/>
</dbReference>
<evidence type="ECO:0000256" key="1">
    <source>
        <dbReference type="ARBA" id="ARBA00005801"/>
    </source>
</evidence>
<proteinExistence type="inferred from homology"/>
<evidence type="ECO:0000256" key="2">
    <source>
        <dbReference type="RuleBase" id="RU003793"/>
    </source>
</evidence>
<evidence type="ECO:0000259" key="4">
    <source>
        <dbReference type="Pfam" id="PF01478"/>
    </source>
</evidence>
<evidence type="ECO:0000313" key="6">
    <source>
        <dbReference type="Proteomes" id="UP000316659"/>
    </source>
</evidence>